<dbReference type="OrthoDB" id="9785438at2"/>
<dbReference type="GO" id="GO:0015035">
    <property type="term" value="F:protein-disulfide reductase activity"/>
    <property type="evidence" value="ECO:0007669"/>
    <property type="project" value="InterPro"/>
</dbReference>
<evidence type="ECO:0000313" key="2">
    <source>
        <dbReference type="Proteomes" id="UP000078572"/>
    </source>
</evidence>
<sequence>MIVVYDAHCLLCSGFTQFLLRHDRQGVLRFASMQGATGRQLLAQAGVDPDDVDTVLFVRDGHAWRESAAVLRILHVLGWPWRLAWIGWLMPVPLRDALYRCVARNRYRWFGRSDTCILPPPGAAQRFLD</sequence>
<dbReference type="InterPro" id="IPR007263">
    <property type="entry name" value="DCC1-like"/>
</dbReference>
<proteinExistence type="predicted"/>
<dbReference type="AlphaFoldDB" id="A0A191ZXI0"/>
<dbReference type="EMBL" id="CP016022">
    <property type="protein sequence ID" value="ANJ72798.1"/>
    <property type="molecule type" value="Genomic_DNA"/>
</dbReference>
<dbReference type="Proteomes" id="UP000078572">
    <property type="component" value="Chromosome 1"/>
</dbReference>
<dbReference type="PANTHER" id="PTHR33639">
    <property type="entry name" value="THIOL-DISULFIDE OXIDOREDUCTASE DCC"/>
    <property type="match status" value="1"/>
</dbReference>
<accession>A0A191ZXI0</accession>
<name>A0A191ZXI0_9RALS</name>
<dbReference type="STRING" id="190721.ACS15_2265"/>
<dbReference type="Pfam" id="PF04134">
    <property type="entry name" value="DCC1-like"/>
    <property type="match status" value="1"/>
</dbReference>
<dbReference type="InterPro" id="IPR052927">
    <property type="entry name" value="DCC_oxidoreductase"/>
</dbReference>
<organism evidence="1 2">
    <name type="scientific">Ralstonia insidiosa</name>
    <dbReference type="NCBI Taxonomy" id="190721"/>
    <lineage>
        <taxon>Bacteria</taxon>
        <taxon>Pseudomonadati</taxon>
        <taxon>Pseudomonadota</taxon>
        <taxon>Betaproteobacteria</taxon>
        <taxon>Burkholderiales</taxon>
        <taxon>Burkholderiaceae</taxon>
        <taxon>Ralstonia</taxon>
    </lineage>
</organism>
<dbReference type="RefSeq" id="WP_064803952.1">
    <property type="nucleotide sequence ID" value="NZ_CP016022.1"/>
</dbReference>
<protein>
    <submittedName>
        <fullName evidence="1">Uncharacterized protein</fullName>
    </submittedName>
</protein>
<dbReference type="GeneID" id="61526370"/>
<keyword evidence="2" id="KW-1185">Reference proteome</keyword>
<reference evidence="2" key="1">
    <citation type="submission" date="2016-06" db="EMBL/GenBank/DDBJ databases">
        <authorList>
            <person name="Xu Y."/>
            <person name="Nagy A."/>
            <person name="Yan X."/>
            <person name="Kim S.W."/>
            <person name="Haley B."/>
            <person name="Liu N.T."/>
            <person name="Nou X."/>
        </authorList>
    </citation>
    <scope>NUCLEOTIDE SEQUENCE [LARGE SCALE GENOMIC DNA]</scope>
    <source>
        <strain evidence="2">ATCC 49129</strain>
    </source>
</reference>
<dbReference type="PANTHER" id="PTHR33639:SF2">
    <property type="entry name" value="DUF393 DOMAIN-CONTAINING PROTEIN"/>
    <property type="match status" value="1"/>
</dbReference>
<gene>
    <name evidence="1" type="ORF">A9Y76_10100</name>
</gene>
<evidence type="ECO:0000313" key="1">
    <source>
        <dbReference type="EMBL" id="ANJ72798.1"/>
    </source>
</evidence>